<dbReference type="EMBL" id="JQFK01002212">
    <property type="protein sequence ID" value="KGK32477.1"/>
    <property type="molecule type" value="Genomic_DNA"/>
</dbReference>
<sequence>MMIEIAKEESR</sequence>
<dbReference type="Proteomes" id="UP000029867">
    <property type="component" value="Unassembled WGS sequence"/>
</dbReference>
<gene>
    <name evidence="1" type="ORF">JL09_g6916</name>
</gene>
<comment type="caution">
    <text evidence="1">The sequence shown here is derived from an EMBL/GenBank/DDBJ whole genome shotgun (WGS) entry which is preliminary data.</text>
</comment>
<evidence type="ECO:0000313" key="1">
    <source>
        <dbReference type="EMBL" id="KGK32477.1"/>
    </source>
</evidence>
<reference evidence="2" key="1">
    <citation type="journal article" date="2014" name="Microb. Cell Fact.">
        <title>Exploiting Issatchenkia orientalis SD108 for succinic acid production.</title>
        <authorList>
            <person name="Xiao H."/>
            <person name="Shao Z."/>
            <person name="Jiang Y."/>
            <person name="Dole S."/>
            <person name="Zhao H."/>
        </authorList>
    </citation>
    <scope>NUCLEOTIDE SEQUENCE [LARGE SCALE GENOMIC DNA]</scope>
    <source>
        <strain evidence="2">SD108</strain>
    </source>
</reference>
<name>A0A099NKP2_PICKU</name>
<organism evidence="1 2">
    <name type="scientific">Pichia kudriavzevii</name>
    <name type="common">Yeast</name>
    <name type="synonym">Issatchenkia orientalis</name>
    <dbReference type="NCBI Taxonomy" id="4909"/>
    <lineage>
        <taxon>Eukaryota</taxon>
        <taxon>Fungi</taxon>
        <taxon>Dikarya</taxon>
        <taxon>Ascomycota</taxon>
        <taxon>Saccharomycotina</taxon>
        <taxon>Pichiomycetes</taxon>
        <taxon>Pichiales</taxon>
        <taxon>Pichiaceae</taxon>
        <taxon>Pichia</taxon>
    </lineage>
</organism>
<proteinExistence type="predicted"/>
<protein>
    <submittedName>
        <fullName evidence="1">Uncharacterized protein</fullName>
    </submittedName>
</protein>
<accession>A0A099NKP2</accession>
<evidence type="ECO:0000313" key="2">
    <source>
        <dbReference type="Proteomes" id="UP000029867"/>
    </source>
</evidence>
<dbReference type="HOGENOM" id="CLU_3437681_0_0_1"/>